<evidence type="ECO:0000256" key="3">
    <source>
        <dbReference type="ARBA" id="ARBA00022801"/>
    </source>
</evidence>
<evidence type="ECO:0000256" key="1">
    <source>
        <dbReference type="ARBA" id="ARBA00022722"/>
    </source>
</evidence>
<dbReference type="RefSeq" id="WP_219534950.1">
    <property type="nucleotide sequence ID" value="NZ_JAHKRM010000024.1"/>
</dbReference>
<gene>
    <name evidence="6" type="ORF">ACFSJ0_42860</name>
</gene>
<protein>
    <submittedName>
        <fullName evidence="6">PIN domain-containing protein</fullName>
    </submittedName>
</protein>
<keyword evidence="4" id="KW-0460">Magnesium</keyword>
<evidence type="ECO:0000313" key="6">
    <source>
        <dbReference type="EMBL" id="MFD1543846.1"/>
    </source>
</evidence>
<name>A0ABW4GM33_9ACTN</name>
<dbReference type="Pfam" id="PF01850">
    <property type="entry name" value="PIN"/>
    <property type="match status" value="1"/>
</dbReference>
<proteinExistence type="predicted"/>
<evidence type="ECO:0000256" key="4">
    <source>
        <dbReference type="ARBA" id="ARBA00022842"/>
    </source>
</evidence>
<comment type="caution">
    <text evidence="6">The sequence shown here is derived from an EMBL/GenBank/DDBJ whole genome shotgun (WGS) entry which is preliminary data.</text>
</comment>
<keyword evidence="1" id="KW-0540">Nuclease</keyword>
<keyword evidence="3" id="KW-0378">Hydrolase</keyword>
<organism evidence="6 7">
    <name type="scientific">Nonomuraea guangzhouensis</name>
    <dbReference type="NCBI Taxonomy" id="1291555"/>
    <lineage>
        <taxon>Bacteria</taxon>
        <taxon>Bacillati</taxon>
        <taxon>Actinomycetota</taxon>
        <taxon>Actinomycetes</taxon>
        <taxon>Streptosporangiales</taxon>
        <taxon>Streptosporangiaceae</taxon>
        <taxon>Nonomuraea</taxon>
    </lineage>
</organism>
<dbReference type="EMBL" id="JBHUCM010000042">
    <property type="protein sequence ID" value="MFD1543846.1"/>
    <property type="molecule type" value="Genomic_DNA"/>
</dbReference>
<sequence length="140" mass="15364">MRFLDTGLVLDHAALTDWLGKDIEIEVIIGEAVRRGYPIVIPTVVAAEAARQVRTEPARERLQGLLYVIAHHVDTLDRDDAVTAGSLAAEHDVASLPAAHAALAASRRRTDVGNATDWRIITRDADPYQRLCPDVPVNWP</sequence>
<keyword evidence="2" id="KW-0479">Metal-binding</keyword>
<feature type="domain" description="PIN" evidence="5">
    <location>
        <begin position="9"/>
        <end position="126"/>
    </location>
</feature>
<accession>A0ABW4GM33</accession>
<evidence type="ECO:0000313" key="7">
    <source>
        <dbReference type="Proteomes" id="UP001597097"/>
    </source>
</evidence>
<reference evidence="7" key="1">
    <citation type="journal article" date="2019" name="Int. J. Syst. Evol. Microbiol.">
        <title>The Global Catalogue of Microorganisms (GCM) 10K type strain sequencing project: providing services to taxonomists for standard genome sequencing and annotation.</title>
        <authorList>
            <consortium name="The Broad Institute Genomics Platform"/>
            <consortium name="The Broad Institute Genome Sequencing Center for Infectious Disease"/>
            <person name="Wu L."/>
            <person name="Ma J."/>
        </authorList>
    </citation>
    <scope>NUCLEOTIDE SEQUENCE [LARGE SCALE GENOMIC DNA]</scope>
    <source>
        <strain evidence="7">CGMCC 1.15399</strain>
    </source>
</reference>
<dbReference type="Proteomes" id="UP001597097">
    <property type="component" value="Unassembled WGS sequence"/>
</dbReference>
<keyword evidence="7" id="KW-1185">Reference proteome</keyword>
<dbReference type="InterPro" id="IPR002716">
    <property type="entry name" value="PIN_dom"/>
</dbReference>
<evidence type="ECO:0000259" key="5">
    <source>
        <dbReference type="Pfam" id="PF01850"/>
    </source>
</evidence>
<evidence type="ECO:0000256" key="2">
    <source>
        <dbReference type="ARBA" id="ARBA00022723"/>
    </source>
</evidence>